<keyword evidence="3" id="KW-1185">Reference proteome</keyword>
<comment type="caution">
    <text evidence="2">The sequence shown here is derived from an EMBL/GenBank/DDBJ whole genome shotgun (WGS) entry which is preliminary data.</text>
</comment>
<dbReference type="PANTHER" id="PTHR37948:SF1">
    <property type="entry name" value="BLL5189 PROTEIN"/>
    <property type="match status" value="1"/>
</dbReference>
<dbReference type="OMA" id="GWIKPQD"/>
<dbReference type="OrthoDB" id="4850at2759"/>
<feature type="compositionally biased region" description="Low complexity" evidence="1">
    <location>
        <begin position="18"/>
        <end position="36"/>
    </location>
</feature>
<dbReference type="AlphaFoldDB" id="A0A813HV42"/>
<dbReference type="PANTHER" id="PTHR37948">
    <property type="entry name" value="ZGC:113208"/>
    <property type="match status" value="1"/>
</dbReference>
<feature type="region of interest" description="Disordered" evidence="1">
    <location>
        <begin position="1"/>
        <end position="50"/>
    </location>
</feature>
<accession>A0A813HV42</accession>
<evidence type="ECO:0000313" key="2">
    <source>
        <dbReference type="EMBL" id="CAE8641250.1"/>
    </source>
</evidence>
<protein>
    <submittedName>
        <fullName evidence="2">Uncharacterized protein</fullName>
    </submittedName>
</protein>
<dbReference type="Proteomes" id="UP000654075">
    <property type="component" value="Unassembled WGS sequence"/>
</dbReference>
<name>A0A813HV42_POLGL</name>
<sequence>MKRARCPKTSAEWAELASNNNSSNSNSNNNINTINNKRAKTTAGAQPKFSRAKGLTVAEYRRRLKEHGKYAAARPASGCSACTSTKTCAHDPPKLPPLAADVFTESQPSPKRGKDGCFLFPDHPEFRPNLSLVEVLQLGSFGGTYFRDIRSAVTGQELKGREVIAEFPKAWFKGLDLAKQVCCPTHDKAVNKYKVACGVCLGQWETSGWISPLDPYGWFQWYCRFSHGRRSSDDNRQISRFRQITAMRRGQLCKALVKARAKCTDTKVSPVMRQALQHWAYRLHPLELEAHRKQMVGENRK</sequence>
<evidence type="ECO:0000313" key="3">
    <source>
        <dbReference type="Proteomes" id="UP000654075"/>
    </source>
</evidence>
<reference evidence="2" key="1">
    <citation type="submission" date="2021-02" db="EMBL/GenBank/DDBJ databases">
        <authorList>
            <person name="Dougan E. K."/>
            <person name="Rhodes N."/>
            <person name="Thang M."/>
            <person name="Chan C."/>
        </authorList>
    </citation>
    <scope>NUCLEOTIDE SEQUENCE</scope>
</reference>
<evidence type="ECO:0000256" key="1">
    <source>
        <dbReference type="SAM" id="MobiDB-lite"/>
    </source>
</evidence>
<proteinExistence type="predicted"/>
<gene>
    <name evidence="2" type="ORF">PGLA1383_LOCUS55952</name>
</gene>
<dbReference type="EMBL" id="CAJNNV010032865">
    <property type="protein sequence ID" value="CAE8641250.1"/>
    <property type="molecule type" value="Genomic_DNA"/>
</dbReference>
<organism evidence="2 3">
    <name type="scientific">Polarella glacialis</name>
    <name type="common">Dinoflagellate</name>
    <dbReference type="NCBI Taxonomy" id="89957"/>
    <lineage>
        <taxon>Eukaryota</taxon>
        <taxon>Sar</taxon>
        <taxon>Alveolata</taxon>
        <taxon>Dinophyceae</taxon>
        <taxon>Suessiales</taxon>
        <taxon>Suessiaceae</taxon>
        <taxon>Polarella</taxon>
    </lineage>
</organism>